<dbReference type="EMBL" id="JPKR02000004">
    <property type="protein sequence ID" value="KKA63560.1"/>
    <property type="molecule type" value="Genomic_DNA"/>
</dbReference>
<dbReference type="Pfam" id="PF06545">
    <property type="entry name" value="AllG"/>
    <property type="match status" value="1"/>
</dbReference>
<gene>
    <name evidence="1" type="ORF">HA49_22505</name>
</gene>
<organism evidence="1 2">
    <name type="scientific">Tatumella morbirosei</name>
    <dbReference type="NCBI Taxonomy" id="642227"/>
    <lineage>
        <taxon>Bacteria</taxon>
        <taxon>Pseudomonadati</taxon>
        <taxon>Pseudomonadota</taxon>
        <taxon>Gammaproteobacteria</taxon>
        <taxon>Enterobacterales</taxon>
        <taxon>Erwiniaceae</taxon>
        <taxon>Tatumella</taxon>
    </lineage>
</organism>
<keyword evidence="2" id="KW-1185">Reference proteome</keyword>
<dbReference type="Gene3D" id="1.10.10.660">
    <property type="entry name" value="conserved protein of unknown function from Enterococcus faecalis V583"/>
    <property type="match status" value="1"/>
</dbReference>
<sequence length="394" mass="41798">MRSYGSAENDLALNRLYSVVPVWRGVVKASEALSLPAYTLLHAGPAFKDPTVPSAPILSSAALSSVYEGWADSPETAISLIRSGKIALRSAQEFGAVVPLAAVISPSTTLVEIVDINNPVPGICWSELSTGPGPMLRFGSGDMAIIERMRFREKVLAPALSAMIGNKPIPLFPHALNGLKNGDDLHASTLSATSSLAEEFAKRNSSDKLRNEAISLLHDTPLFFLTLWMAACQLMLNAMAKNGSSSSLVVALAGNGQQCGIRVSGQPDRWITAIAGKPTGNTDCEPSEVCGVVGDSGCIDAVGFGAQLRYHRTSRNMDRLSTETFVDEALWGGGKHPYFSQYISLSAIDISKISQSRVLPEIAIAMLDARGKIGLLGKGIYKTETVMYLSGVGG</sequence>
<dbReference type="STRING" id="642227.HA49_22505"/>
<protein>
    <submittedName>
        <fullName evidence="1">Uncharacterized protein</fullName>
    </submittedName>
</protein>
<proteinExistence type="predicted"/>
<comment type="caution">
    <text evidence="1">The sequence shown here is derived from an EMBL/GenBank/DDBJ whole genome shotgun (WGS) entry which is preliminary data.</text>
</comment>
<dbReference type="Gene3D" id="3.90.1710.10">
    <property type="entry name" value="Enterococcus faecalis V583 domain"/>
    <property type="match status" value="1"/>
</dbReference>
<accession>A0A0F5BUU6</accession>
<dbReference type="AlphaFoldDB" id="A0A0F5BUU6"/>
<dbReference type="Gene3D" id="3.90.1700.10">
    <property type="entry name" value="v583 domain like"/>
    <property type="match status" value="1"/>
</dbReference>
<reference evidence="1" key="1">
    <citation type="submission" date="2014-12" db="EMBL/GenBank/DDBJ databases">
        <title>The draft genome of the Tatumella morbirosei type strain, LMG23360T isolated from pineapple rot.</title>
        <authorList>
            <person name="Smits T.H."/>
            <person name="Palmer M."/>
            <person name="Venter S.N."/>
            <person name="Duffy B."/>
            <person name="Steenkamp E.T."/>
            <person name="Chan W.Y."/>
            <person name="Coutinho T.A."/>
            <person name="Coetzee M.P."/>
            <person name="De Maayer P."/>
        </authorList>
    </citation>
    <scope>NUCLEOTIDE SEQUENCE [LARGE SCALE GENOMIC DNA]</scope>
    <source>
        <strain evidence="1">LMG 23360</strain>
    </source>
</reference>
<evidence type="ECO:0000313" key="2">
    <source>
        <dbReference type="Proteomes" id="UP000029577"/>
    </source>
</evidence>
<dbReference type="Proteomes" id="UP000029577">
    <property type="component" value="Unassembled WGS sequence"/>
</dbReference>
<dbReference type="InterPro" id="IPR024033">
    <property type="entry name" value="OXTCase_su_AllG_h-dom"/>
</dbReference>
<name>A0A0F5BUU6_9GAMM</name>
<evidence type="ECO:0000313" key="1">
    <source>
        <dbReference type="EMBL" id="KKA63560.1"/>
    </source>
</evidence>
<dbReference type="InterPro" id="IPR009499">
    <property type="entry name" value="AllG-like"/>
</dbReference>